<keyword evidence="1" id="KW-0732">Signal</keyword>
<name>V4A7W2_LOTGI</name>
<evidence type="ECO:0008006" key="4">
    <source>
        <dbReference type="Google" id="ProtNLM"/>
    </source>
</evidence>
<evidence type="ECO:0000313" key="3">
    <source>
        <dbReference type="Proteomes" id="UP000030746"/>
    </source>
</evidence>
<dbReference type="OMA" id="ICFFSMY"/>
<dbReference type="KEGG" id="lgi:LOTGIDRAFT_229193"/>
<dbReference type="EMBL" id="KB202619">
    <property type="protein sequence ID" value="ESO89341.1"/>
    <property type="molecule type" value="Genomic_DNA"/>
</dbReference>
<evidence type="ECO:0000256" key="1">
    <source>
        <dbReference type="SAM" id="SignalP"/>
    </source>
</evidence>
<dbReference type="CTD" id="20247922"/>
<sequence>MMMKIIFAVTLWNILSVFGQLDPDQMPSEWTPEQFPNPQRNSQACGLRNERGYVCDPNRILSEEEIDALNWLLLGLVQNDTHCPCSVWACEQKKQGYSVGIAIVKKLKLPTRTMRPLDQARAFAHYLETSQWHFGRCEEGIVVLYSQQDGALQFMAGQTASQIVTNDVARAIGDQVAYNFRNGEPHHGLYELVLLLRSVLNGNKMYALAPSAEALHGGAESLTVVISTLLLTLTSFFILS</sequence>
<dbReference type="PANTHER" id="PTHR33748:SF5">
    <property type="entry name" value="GROUND-LIKE DOMAIN-CONTAINING PROTEIN"/>
    <property type="match status" value="1"/>
</dbReference>
<dbReference type="RefSeq" id="XP_009060369.1">
    <property type="nucleotide sequence ID" value="XM_009062121.1"/>
</dbReference>
<dbReference type="AlphaFoldDB" id="V4A7W2"/>
<dbReference type="OrthoDB" id="8062037at2759"/>
<dbReference type="PANTHER" id="PTHR33748">
    <property type="entry name" value="PROTEIN CBG04600"/>
    <property type="match status" value="1"/>
</dbReference>
<protein>
    <recommendedName>
        <fullName evidence="4">TPM domain-containing protein</fullName>
    </recommendedName>
</protein>
<proteinExistence type="predicted"/>
<dbReference type="GO" id="GO:0005892">
    <property type="term" value="C:acetylcholine-gated channel complex"/>
    <property type="evidence" value="ECO:0007669"/>
    <property type="project" value="InterPro"/>
</dbReference>
<dbReference type="GeneID" id="20247922"/>
<reference evidence="2 3" key="1">
    <citation type="journal article" date="2013" name="Nature">
        <title>Insights into bilaterian evolution from three spiralian genomes.</title>
        <authorList>
            <person name="Simakov O."/>
            <person name="Marletaz F."/>
            <person name="Cho S.J."/>
            <person name="Edsinger-Gonzales E."/>
            <person name="Havlak P."/>
            <person name="Hellsten U."/>
            <person name="Kuo D.H."/>
            <person name="Larsson T."/>
            <person name="Lv J."/>
            <person name="Arendt D."/>
            <person name="Savage R."/>
            <person name="Osoegawa K."/>
            <person name="de Jong P."/>
            <person name="Grimwood J."/>
            <person name="Chapman J.A."/>
            <person name="Shapiro H."/>
            <person name="Aerts A."/>
            <person name="Otillar R.P."/>
            <person name="Terry A.Y."/>
            <person name="Boore J.L."/>
            <person name="Grigoriev I.V."/>
            <person name="Lindberg D.R."/>
            <person name="Seaver E.C."/>
            <person name="Weisblat D.A."/>
            <person name="Putnam N.H."/>
            <person name="Rokhsar D.S."/>
        </authorList>
    </citation>
    <scope>NUCLEOTIDE SEQUENCE [LARGE SCALE GENOMIC DNA]</scope>
</reference>
<organism evidence="2 3">
    <name type="scientific">Lottia gigantea</name>
    <name type="common">Giant owl limpet</name>
    <dbReference type="NCBI Taxonomy" id="225164"/>
    <lineage>
        <taxon>Eukaryota</taxon>
        <taxon>Metazoa</taxon>
        <taxon>Spiralia</taxon>
        <taxon>Lophotrochozoa</taxon>
        <taxon>Mollusca</taxon>
        <taxon>Gastropoda</taxon>
        <taxon>Patellogastropoda</taxon>
        <taxon>Lottioidea</taxon>
        <taxon>Lottiidae</taxon>
        <taxon>Lottia</taxon>
    </lineage>
</organism>
<dbReference type="Pfam" id="PF17175">
    <property type="entry name" value="MOLO1"/>
    <property type="match status" value="1"/>
</dbReference>
<dbReference type="Proteomes" id="UP000030746">
    <property type="component" value="Unassembled WGS sequence"/>
</dbReference>
<dbReference type="Gene3D" id="3.10.310.50">
    <property type="match status" value="1"/>
</dbReference>
<dbReference type="HOGENOM" id="CLU_1157560_0_0_1"/>
<dbReference type="InterPro" id="IPR033438">
    <property type="entry name" value="MOLO1"/>
</dbReference>
<evidence type="ECO:0000313" key="2">
    <source>
        <dbReference type="EMBL" id="ESO89341.1"/>
    </source>
</evidence>
<keyword evidence="3" id="KW-1185">Reference proteome</keyword>
<feature type="chain" id="PRO_5004715823" description="TPM domain-containing protein" evidence="1">
    <location>
        <begin position="20"/>
        <end position="240"/>
    </location>
</feature>
<accession>V4A7W2</accession>
<gene>
    <name evidence="2" type="ORF">LOTGIDRAFT_229193</name>
</gene>
<feature type="signal peptide" evidence="1">
    <location>
        <begin position="1"/>
        <end position="19"/>
    </location>
</feature>